<feature type="region of interest" description="Disordered" evidence="1">
    <location>
        <begin position="471"/>
        <end position="519"/>
    </location>
</feature>
<dbReference type="AlphaFoldDB" id="A0A1W0WHF7"/>
<dbReference type="Gene3D" id="1.10.472.170">
    <property type="match status" value="1"/>
</dbReference>
<evidence type="ECO:0008006" key="4">
    <source>
        <dbReference type="Google" id="ProtNLM"/>
    </source>
</evidence>
<reference evidence="3" key="1">
    <citation type="submission" date="2017-01" db="EMBL/GenBank/DDBJ databases">
        <title>Comparative genomics of anhydrobiosis in the tardigrade Hypsibius dujardini.</title>
        <authorList>
            <person name="Yoshida Y."/>
            <person name="Koutsovoulos G."/>
            <person name="Laetsch D."/>
            <person name="Stevens L."/>
            <person name="Kumar S."/>
            <person name="Horikawa D."/>
            <person name="Ishino K."/>
            <person name="Komine S."/>
            <person name="Tomita M."/>
            <person name="Blaxter M."/>
            <person name="Arakawa K."/>
        </authorList>
    </citation>
    <scope>NUCLEOTIDE SEQUENCE [LARGE SCALE GENOMIC DNA]</scope>
    <source>
        <strain evidence="3">Z151</strain>
    </source>
</reference>
<dbReference type="CDD" id="cd00043">
    <property type="entry name" value="CYCLIN_SF"/>
    <property type="match status" value="1"/>
</dbReference>
<protein>
    <recommendedName>
        <fullName evidence="4">TFIIB-type domain-containing protein</fullName>
    </recommendedName>
</protein>
<evidence type="ECO:0000313" key="2">
    <source>
        <dbReference type="EMBL" id="OQV14638.1"/>
    </source>
</evidence>
<dbReference type="EMBL" id="MTYJ01000101">
    <property type="protein sequence ID" value="OQV14638.1"/>
    <property type="molecule type" value="Genomic_DNA"/>
</dbReference>
<comment type="caution">
    <text evidence="2">The sequence shown here is derived from an EMBL/GenBank/DDBJ whole genome shotgun (WGS) entry which is preliminary data.</text>
</comment>
<accession>A0A1W0WHF7</accession>
<sequence>MAKFNPLPTHSTRGESAEAYCPSCREITPTVEEVLISSYLSVCEVCGTVVEDCPIEDPGSRAGNGFEGVARNGQHWSFSLQGAVGNSWGQLNALRKEKSRAGLAYRRYCADRNCPMYAAISTSIEALCGKLSLDESLRTRIKEIWYSIRSPSGLRGVHIDRDLARHIGLGCIFWACRSEGLQISAAKLASLAEVDKATFLRASLKVEAVLGFPASERQRNQLTLSESVQPPRKTLSELFTTVQTKNARHARAAETLCGILMRLKLVEEDFALEDVATVVGFIFLGKFEPRKRKDLANYCLVYGLSFNGNLPELHDRITRILTRLAEETGLIDSHDLIAKFDDFVGQARLDGVLTTTAYMAIYTCRSKIRRTGINRYTLRVPINIAIALRQVNMNSLAGCCLCLLAWTVSVAHAQPDLDDRSALNYIGVPAFAQGEGGAQGRSGASAAASGNSINSLYNQFQMPQFQPNKNWYSPELMRPNLRGPPPIGGPPMMPPFQGPPLPQPPQEREAPSRPNDGSVLVGDLTCTPLQSIVGLSNDRNHWLSTVECECRMVTNRAPEFSCYSLCDAPRFGQRCEASFSILNSCPTYKNCANWLQSNSSDSGAISCTSGVPVPEAVCWILASAALRDDDTPLRPAFYANAAAGCSMSCLCGNDGTIAGEFQCLKAPTSKWRFPIYPRTKKFDFSQNG</sequence>
<name>A0A1W0WHF7_HYPEX</name>
<proteinExistence type="predicted"/>
<feature type="compositionally biased region" description="Pro residues" evidence="1">
    <location>
        <begin position="482"/>
        <end position="505"/>
    </location>
</feature>
<evidence type="ECO:0000313" key="3">
    <source>
        <dbReference type="Proteomes" id="UP000192578"/>
    </source>
</evidence>
<dbReference type="Proteomes" id="UP000192578">
    <property type="component" value="Unassembled WGS sequence"/>
</dbReference>
<gene>
    <name evidence="2" type="ORF">BV898_11144</name>
</gene>
<keyword evidence="3" id="KW-1185">Reference proteome</keyword>
<evidence type="ECO:0000256" key="1">
    <source>
        <dbReference type="SAM" id="MobiDB-lite"/>
    </source>
</evidence>
<organism evidence="2 3">
    <name type="scientific">Hypsibius exemplaris</name>
    <name type="common">Freshwater tardigrade</name>
    <dbReference type="NCBI Taxonomy" id="2072580"/>
    <lineage>
        <taxon>Eukaryota</taxon>
        <taxon>Metazoa</taxon>
        <taxon>Ecdysozoa</taxon>
        <taxon>Tardigrada</taxon>
        <taxon>Eutardigrada</taxon>
        <taxon>Parachela</taxon>
        <taxon>Hypsibioidea</taxon>
        <taxon>Hypsibiidae</taxon>
        <taxon>Hypsibius</taxon>
    </lineage>
</organism>